<evidence type="ECO:0000313" key="8">
    <source>
        <dbReference type="Proteomes" id="UP000033865"/>
    </source>
</evidence>
<reference evidence="7 8" key="1">
    <citation type="journal article" date="2015" name="Nature">
        <title>rRNA introns, odd ribosomes, and small enigmatic genomes across a large radiation of phyla.</title>
        <authorList>
            <person name="Brown C.T."/>
            <person name="Hug L.A."/>
            <person name="Thomas B.C."/>
            <person name="Sharon I."/>
            <person name="Castelle C.J."/>
            <person name="Singh A."/>
            <person name="Wilkins M.J."/>
            <person name="Williams K.H."/>
            <person name="Banfield J.F."/>
        </authorList>
    </citation>
    <scope>NUCLEOTIDE SEQUENCE [LARGE SCALE GENOMIC DNA]</scope>
</reference>
<comment type="caution">
    <text evidence="7">The sequence shown here is derived from an EMBL/GenBank/DDBJ whole genome shotgun (WGS) entry which is preliminary data.</text>
</comment>
<proteinExistence type="inferred from homology"/>
<dbReference type="InterPro" id="IPR002358">
    <property type="entry name" value="Ribosomal_uL6_CS"/>
</dbReference>
<dbReference type="PRINTS" id="PR00059">
    <property type="entry name" value="RIBOSOMALL6"/>
</dbReference>
<dbReference type="InterPro" id="IPR000702">
    <property type="entry name" value="Ribosomal_uL6-like"/>
</dbReference>
<sequence length="185" mass="19995">MSRVGKALIPLPQGVEIRLDLPRVTVKGPKGELSMVLHKDIRLTEEEEGGRRVLKVSLDDPTDLTAHAQWGTTRALVANMVEGVSQGFSKILEVVGVGYKINLRGKTLVMSAGYSHEVSFELPDGVSAVVENNVVTLSGPDKQLIGEAAARIRKIRKPEPYKGKGIKYAGEAIRRKAGKTAKTGE</sequence>
<dbReference type="GO" id="GO:0003735">
    <property type="term" value="F:structural constituent of ribosome"/>
    <property type="evidence" value="ECO:0007669"/>
    <property type="project" value="UniProtKB-UniRule"/>
</dbReference>
<dbReference type="PATRIC" id="fig|1618986.3.peg.21"/>
<protein>
    <recommendedName>
        <fullName evidence="3">Large ribosomal subunit protein uL6</fullName>
    </recommendedName>
</protein>
<evidence type="ECO:0000313" key="7">
    <source>
        <dbReference type="EMBL" id="KKW37113.1"/>
    </source>
</evidence>
<evidence type="ECO:0000256" key="2">
    <source>
        <dbReference type="ARBA" id="ARBA00023274"/>
    </source>
</evidence>
<dbReference type="PANTHER" id="PTHR11655:SF14">
    <property type="entry name" value="LARGE RIBOSOMAL SUBUNIT PROTEIN UL6M"/>
    <property type="match status" value="1"/>
</dbReference>
<dbReference type="GO" id="GO:0002181">
    <property type="term" value="P:cytoplasmic translation"/>
    <property type="evidence" value="ECO:0007669"/>
    <property type="project" value="TreeGrafter"/>
</dbReference>
<evidence type="ECO:0000259" key="6">
    <source>
        <dbReference type="Pfam" id="PF00347"/>
    </source>
</evidence>
<dbReference type="Proteomes" id="UP000033865">
    <property type="component" value="Unassembled WGS sequence"/>
</dbReference>
<dbReference type="GO" id="GO:0022625">
    <property type="term" value="C:cytosolic large ribosomal subunit"/>
    <property type="evidence" value="ECO:0007669"/>
    <property type="project" value="UniProtKB-UniRule"/>
</dbReference>
<keyword evidence="1 3" id="KW-0689">Ribosomal protein</keyword>
<keyword evidence="2 3" id="KW-0687">Ribonucleoprotein</keyword>
<name>A0A0G1Y122_9BACT</name>
<dbReference type="InterPro" id="IPR020040">
    <property type="entry name" value="Ribosomal_uL6_a/b-dom"/>
</dbReference>
<dbReference type="HAMAP" id="MF_01365_B">
    <property type="entry name" value="Ribosomal_uL6_B"/>
    <property type="match status" value="1"/>
</dbReference>
<gene>
    <name evidence="3" type="primary">rplF</name>
    <name evidence="7" type="ORF">UY82_C0001G0018</name>
</gene>
<evidence type="ECO:0000256" key="1">
    <source>
        <dbReference type="ARBA" id="ARBA00022980"/>
    </source>
</evidence>
<keyword evidence="3 5" id="KW-0699">rRNA-binding</keyword>
<keyword evidence="3 5" id="KW-0694">RNA-binding</keyword>
<dbReference type="AlphaFoldDB" id="A0A0G1Y122"/>
<feature type="domain" description="Large ribosomal subunit protein uL6 alpha-beta" evidence="6">
    <location>
        <begin position="95"/>
        <end position="168"/>
    </location>
</feature>
<dbReference type="InterPro" id="IPR019906">
    <property type="entry name" value="Ribosomal_uL6_bac-type"/>
</dbReference>
<dbReference type="GO" id="GO:0019843">
    <property type="term" value="F:rRNA binding"/>
    <property type="evidence" value="ECO:0007669"/>
    <property type="project" value="UniProtKB-UniRule"/>
</dbReference>
<comment type="function">
    <text evidence="3 5">This protein binds to the 23S rRNA, and is important in its secondary structure. It is located near the subunit interface in the base of the L7/L12 stalk, and near the tRNA binding site of the peptidyltransferase center.</text>
</comment>
<dbReference type="Gene3D" id="3.90.930.12">
    <property type="entry name" value="Ribosomal protein L6, alpha-beta domain"/>
    <property type="match status" value="2"/>
</dbReference>
<dbReference type="Pfam" id="PF00347">
    <property type="entry name" value="Ribosomal_L6"/>
    <property type="match status" value="2"/>
</dbReference>
<dbReference type="InterPro" id="IPR036789">
    <property type="entry name" value="Ribosomal_uL6-like_a/b-dom_sf"/>
</dbReference>
<dbReference type="PANTHER" id="PTHR11655">
    <property type="entry name" value="60S/50S RIBOSOMAL PROTEIN L6/L9"/>
    <property type="match status" value="1"/>
</dbReference>
<evidence type="ECO:0000256" key="4">
    <source>
        <dbReference type="RuleBase" id="RU003869"/>
    </source>
</evidence>
<dbReference type="EMBL" id="LCRN01000001">
    <property type="protein sequence ID" value="KKW37113.1"/>
    <property type="molecule type" value="Genomic_DNA"/>
</dbReference>
<comment type="subunit">
    <text evidence="3">Part of the 50S ribosomal subunit.</text>
</comment>
<dbReference type="NCBIfam" id="TIGR03654">
    <property type="entry name" value="L6_bact"/>
    <property type="match status" value="1"/>
</dbReference>
<feature type="domain" description="Large ribosomal subunit protein uL6 alpha-beta" evidence="6">
    <location>
        <begin position="12"/>
        <end position="87"/>
    </location>
</feature>
<evidence type="ECO:0000256" key="3">
    <source>
        <dbReference type="HAMAP-Rule" id="MF_01365"/>
    </source>
</evidence>
<evidence type="ECO:0000256" key="5">
    <source>
        <dbReference type="RuleBase" id="RU003870"/>
    </source>
</evidence>
<comment type="similarity">
    <text evidence="3 4">Belongs to the universal ribosomal protein uL6 family.</text>
</comment>
<dbReference type="SUPFAM" id="SSF56053">
    <property type="entry name" value="Ribosomal protein L6"/>
    <property type="match status" value="2"/>
</dbReference>
<dbReference type="PIRSF" id="PIRSF002162">
    <property type="entry name" value="Ribosomal_L6"/>
    <property type="match status" value="1"/>
</dbReference>
<dbReference type="PROSITE" id="PS00525">
    <property type="entry name" value="RIBOSOMAL_L6_1"/>
    <property type="match status" value="1"/>
</dbReference>
<organism evidence="7 8">
    <name type="scientific">Candidatus Uhrbacteria bacterium GW2011_GWC2_53_7</name>
    <dbReference type="NCBI Taxonomy" id="1618986"/>
    <lineage>
        <taxon>Bacteria</taxon>
        <taxon>Candidatus Uhriibacteriota</taxon>
    </lineage>
</organism>
<accession>A0A0G1Y122</accession>